<keyword evidence="13" id="KW-1185">Reference proteome</keyword>
<feature type="domain" description="C2H2-type" evidence="12">
    <location>
        <begin position="399"/>
        <end position="426"/>
    </location>
</feature>
<evidence type="ECO:0000256" key="1">
    <source>
        <dbReference type="ARBA" id="ARBA00004123"/>
    </source>
</evidence>
<dbReference type="SMART" id="SM00355">
    <property type="entry name" value="ZnF_C2H2"/>
    <property type="match status" value="12"/>
</dbReference>
<dbReference type="PROSITE" id="PS50157">
    <property type="entry name" value="ZINC_FINGER_C2H2_2"/>
    <property type="match status" value="7"/>
</dbReference>
<dbReference type="PROSITE" id="PS00028">
    <property type="entry name" value="ZINC_FINGER_C2H2_1"/>
    <property type="match status" value="6"/>
</dbReference>
<keyword evidence="8" id="KW-0238">DNA-binding</keyword>
<organism evidence="13 14">
    <name type="scientific">Ceratosolen solmsi marchali</name>
    <dbReference type="NCBI Taxonomy" id="326594"/>
    <lineage>
        <taxon>Eukaryota</taxon>
        <taxon>Metazoa</taxon>
        <taxon>Ecdysozoa</taxon>
        <taxon>Arthropoda</taxon>
        <taxon>Hexapoda</taxon>
        <taxon>Insecta</taxon>
        <taxon>Pterygota</taxon>
        <taxon>Neoptera</taxon>
        <taxon>Endopterygota</taxon>
        <taxon>Hymenoptera</taxon>
        <taxon>Apocrita</taxon>
        <taxon>Proctotrupomorpha</taxon>
        <taxon>Chalcidoidea</taxon>
        <taxon>Agaonidae</taxon>
        <taxon>Agaoninae</taxon>
        <taxon>Ceratosolen</taxon>
    </lineage>
</organism>
<dbReference type="GO" id="GO:0042802">
    <property type="term" value="F:identical protein binding"/>
    <property type="evidence" value="ECO:0007669"/>
    <property type="project" value="UniProtKB-ARBA"/>
</dbReference>
<evidence type="ECO:0000313" key="13">
    <source>
        <dbReference type="Proteomes" id="UP000695007"/>
    </source>
</evidence>
<evidence type="ECO:0000259" key="12">
    <source>
        <dbReference type="PROSITE" id="PS50157"/>
    </source>
</evidence>
<evidence type="ECO:0000256" key="3">
    <source>
        <dbReference type="ARBA" id="ARBA00022723"/>
    </source>
</evidence>
<evidence type="ECO:0000256" key="4">
    <source>
        <dbReference type="ARBA" id="ARBA00022737"/>
    </source>
</evidence>
<dbReference type="FunFam" id="3.30.160.60:FF:001177">
    <property type="entry name" value="Zinc finger protein 33A"/>
    <property type="match status" value="1"/>
</dbReference>
<dbReference type="RefSeq" id="XP_011502104.1">
    <property type="nucleotide sequence ID" value="XM_011503802.1"/>
</dbReference>
<sequence length="445" mass="51846">MQSHVARYHCGEYTSANVTRRRVLQLPAIISGRRLPNAQLYTGYACHYCTFVAATVASINSHTGREHQGQRQPIKEVPVTEYDCDQCDYKSRNRRNMQLHVKRCHTAQANAEGMFACHACSYETLSRMGLKRHISIKHNKSRRDINAKENYHECEQCDFKCLNGKTMDWHKRQHSAPPNAEDDGNSYFCNDCDFSTWTKGQLYLHIKRKHRDAEGNSRENEPEQPDHLFACEQCDYTSKNKHVMKVHVIRKHTNDYNHECEICGKKYKIKADLTNHIRFQHREQPIICDVCGKTCRNSNLLYLHQKFAHYKPEFECPTCHRRMVSQANLDDHILKQHEQREDAVCEECGKKFTKQARLKIHMRIHTGVKPYTCKVCLKAFARRNGLRQHLLIHTGQRPYICDICGKSFTQKTGLICHRKSHPGSHPPLPRVTIDHVLSDLLNEEC</sequence>
<proteinExistence type="inferred from homology"/>
<dbReference type="GO" id="GO:0008270">
    <property type="term" value="F:zinc ion binding"/>
    <property type="evidence" value="ECO:0007669"/>
    <property type="project" value="UniProtKB-KW"/>
</dbReference>
<keyword evidence="3" id="KW-0479">Metal-binding</keyword>
<accession>A0AAJ6YQ10</accession>
<dbReference type="Pfam" id="PF13894">
    <property type="entry name" value="zf-C2H2_4"/>
    <property type="match status" value="1"/>
</dbReference>
<evidence type="ECO:0000256" key="11">
    <source>
        <dbReference type="PROSITE-ProRule" id="PRU00042"/>
    </source>
</evidence>
<feature type="domain" description="C2H2-type" evidence="12">
    <location>
        <begin position="314"/>
        <end position="342"/>
    </location>
</feature>
<dbReference type="KEGG" id="csol:105365592"/>
<dbReference type="Pfam" id="PF13909">
    <property type="entry name" value="zf-H2C2_5"/>
    <property type="match status" value="1"/>
</dbReference>
<protein>
    <submittedName>
        <fullName evidence="14">Zinc finger protein 32-like</fullName>
    </submittedName>
</protein>
<keyword evidence="5 11" id="KW-0863">Zinc-finger</keyword>
<dbReference type="GeneID" id="105365592"/>
<dbReference type="Proteomes" id="UP000695007">
    <property type="component" value="Unplaced"/>
</dbReference>
<keyword evidence="7" id="KW-0805">Transcription regulation</keyword>
<feature type="domain" description="C2H2-type" evidence="12">
    <location>
        <begin position="343"/>
        <end position="370"/>
    </location>
</feature>
<evidence type="ECO:0000256" key="5">
    <source>
        <dbReference type="ARBA" id="ARBA00022771"/>
    </source>
</evidence>
<dbReference type="Gene3D" id="3.30.160.60">
    <property type="entry name" value="Classic Zinc Finger"/>
    <property type="match status" value="7"/>
</dbReference>
<dbReference type="InterPro" id="IPR036236">
    <property type="entry name" value="Znf_C2H2_sf"/>
</dbReference>
<name>A0AAJ6YQ10_9HYME</name>
<keyword evidence="9" id="KW-0804">Transcription</keyword>
<dbReference type="InterPro" id="IPR013087">
    <property type="entry name" value="Znf_C2H2_type"/>
</dbReference>
<reference evidence="14" key="1">
    <citation type="submission" date="2025-08" db="UniProtKB">
        <authorList>
            <consortium name="RefSeq"/>
        </authorList>
    </citation>
    <scope>IDENTIFICATION</scope>
</reference>
<dbReference type="Pfam" id="PF00096">
    <property type="entry name" value="zf-C2H2"/>
    <property type="match status" value="4"/>
</dbReference>
<feature type="domain" description="C2H2-type" evidence="12">
    <location>
        <begin position="286"/>
        <end position="314"/>
    </location>
</feature>
<feature type="domain" description="C2H2-type" evidence="12">
    <location>
        <begin position="82"/>
        <end position="110"/>
    </location>
</feature>
<dbReference type="GO" id="GO:0005634">
    <property type="term" value="C:nucleus"/>
    <property type="evidence" value="ECO:0007669"/>
    <property type="project" value="UniProtKB-SubCell"/>
</dbReference>
<feature type="domain" description="C2H2-type" evidence="12">
    <location>
        <begin position="258"/>
        <end position="285"/>
    </location>
</feature>
<comment type="similarity">
    <text evidence="2">Belongs to the krueppel C2H2-type zinc-finger protein family.</text>
</comment>
<evidence type="ECO:0000256" key="2">
    <source>
        <dbReference type="ARBA" id="ARBA00006991"/>
    </source>
</evidence>
<evidence type="ECO:0000256" key="10">
    <source>
        <dbReference type="ARBA" id="ARBA00023242"/>
    </source>
</evidence>
<evidence type="ECO:0000256" key="9">
    <source>
        <dbReference type="ARBA" id="ARBA00023163"/>
    </source>
</evidence>
<dbReference type="GO" id="GO:0000981">
    <property type="term" value="F:DNA-binding transcription factor activity, RNA polymerase II-specific"/>
    <property type="evidence" value="ECO:0007669"/>
    <property type="project" value="TreeGrafter"/>
</dbReference>
<evidence type="ECO:0000256" key="6">
    <source>
        <dbReference type="ARBA" id="ARBA00022833"/>
    </source>
</evidence>
<dbReference type="PANTHER" id="PTHR24408:SF58">
    <property type="entry name" value="TRANSCRIPTION FACTOR (TFIIIA), PUTATIVE (AFU_ORTHOLOGUE AFUA_1G05150)-RELATED"/>
    <property type="match status" value="1"/>
</dbReference>
<dbReference type="FunFam" id="3.30.160.60:FF:000624">
    <property type="entry name" value="zinc finger protein 697"/>
    <property type="match status" value="1"/>
</dbReference>
<comment type="subcellular location">
    <subcellularLocation>
        <location evidence="1">Nucleus</location>
    </subcellularLocation>
</comment>
<feature type="domain" description="C2H2-type" evidence="12">
    <location>
        <begin position="371"/>
        <end position="398"/>
    </location>
</feature>
<gene>
    <name evidence="14" type="primary">LOC105365592</name>
</gene>
<dbReference type="GO" id="GO:0043565">
    <property type="term" value="F:sequence-specific DNA binding"/>
    <property type="evidence" value="ECO:0007669"/>
    <property type="project" value="TreeGrafter"/>
</dbReference>
<evidence type="ECO:0000256" key="8">
    <source>
        <dbReference type="ARBA" id="ARBA00023125"/>
    </source>
</evidence>
<dbReference type="SUPFAM" id="SSF57667">
    <property type="entry name" value="beta-beta-alpha zinc fingers"/>
    <property type="match status" value="3"/>
</dbReference>
<evidence type="ECO:0000313" key="14">
    <source>
        <dbReference type="RefSeq" id="XP_011502104.1"/>
    </source>
</evidence>
<keyword evidence="6" id="KW-0862">Zinc</keyword>
<dbReference type="PANTHER" id="PTHR24408">
    <property type="entry name" value="ZINC FINGER PROTEIN"/>
    <property type="match status" value="1"/>
</dbReference>
<keyword evidence="10" id="KW-0539">Nucleus</keyword>
<dbReference type="FunFam" id="3.30.160.60:FF:000508">
    <property type="entry name" value="Myeloid zinc finger 1"/>
    <property type="match status" value="1"/>
</dbReference>
<dbReference type="AlphaFoldDB" id="A0AAJ6YQ10"/>
<keyword evidence="4" id="KW-0677">Repeat</keyword>
<evidence type="ECO:0000256" key="7">
    <source>
        <dbReference type="ARBA" id="ARBA00023015"/>
    </source>
</evidence>